<dbReference type="EMBL" id="CAXAMN010023273">
    <property type="protein sequence ID" value="CAK9076430.1"/>
    <property type="molecule type" value="Genomic_DNA"/>
</dbReference>
<dbReference type="PANTHER" id="PTHR24173">
    <property type="entry name" value="ANKYRIN REPEAT CONTAINING"/>
    <property type="match status" value="1"/>
</dbReference>
<comment type="caution">
    <text evidence="5">The sequence shown here is derived from an EMBL/GenBank/DDBJ whole genome shotgun (WGS) entry which is preliminary data.</text>
</comment>
<sequence length="487" mass="52543">MTSMRTPIRFLSGEIVDELEADDFDAIVQAEKPVMALKRHLAALTGIPRFRQQLLQDRIHLLDDASLTSDLELQLVILDFQPIDLMSILDFILACCKGDAVQVEEFLQKPIDPNSRDPHKEVAAPLWAAADSGSLEVVRLLLEARADMESTVQEGSTALQAASGKEHLEVVRELLQAGANKNAAALNGFTALKLASSKGYVEVVQELLKAGAETESLGRNDKTALHLASLKGHLEVVQELLASRADTNATAGNSTALHLACGNGHLGVVQELLKARADQDAVVQDGKRPLHFACIKGYPDLVRELLVAGADKNPAARDGHTPLHGATAFSHLEVVRELLMAGADENAAKGDGCTALHLAAQGGDIKMTRLLLEFGIHTESQRHDGATALYLASQGRYRLPKSRGPGAEVRLTERVGSWKKAQAGREAICGARFALQQPVHEDGQALVVTQTRRGCPKPDFVQAELPKSCSRSSESSTLLWSTLRHPN</sequence>
<dbReference type="InterPro" id="IPR000626">
    <property type="entry name" value="Ubiquitin-like_dom"/>
</dbReference>
<feature type="repeat" description="ANK" evidence="3">
    <location>
        <begin position="285"/>
        <end position="317"/>
    </location>
</feature>
<feature type="repeat" description="ANK" evidence="3">
    <location>
        <begin position="220"/>
        <end position="252"/>
    </location>
</feature>
<feature type="repeat" description="ANK" evidence="3">
    <location>
        <begin position="121"/>
        <end position="153"/>
    </location>
</feature>
<feature type="domain" description="Ubiquitin-like" evidence="4">
    <location>
        <begin position="4"/>
        <end position="69"/>
    </location>
</feature>
<organism evidence="5 6">
    <name type="scientific">Durusdinium trenchii</name>
    <dbReference type="NCBI Taxonomy" id="1381693"/>
    <lineage>
        <taxon>Eukaryota</taxon>
        <taxon>Sar</taxon>
        <taxon>Alveolata</taxon>
        <taxon>Dinophyceae</taxon>
        <taxon>Suessiales</taxon>
        <taxon>Symbiodiniaceae</taxon>
        <taxon>Durusdinium</taxon>
    </lineage>
</organism>
<proteinExistence type="predicted"/>
<keyword evidence="6" id="KW-1185">Reference proteome</keyword>
<gene>
    <name evidence="5" type="ORF">CCMP2556_LOCUS37650</name>
</gene>
<dbReference type="InterPro" id="IPR002110">
    <property type="entry name" value="Ankyrin_rpt"/>
</dbReference>
<evidence type="ECO:0000259" key="4">
    <source>
        <dbReference type="PROSITE" id="PS50053"/>
    </source>
</evidence>
<feature type="repeat" description="ANK" evidence="3">
    <location>
        <begin position="252"/>
        <end position="284"/>
    </location>
</feature>
<evidence type="ECO:0000313" key="5">
    <source>
        <dbReference type="EMBL" id="CAK9076430.1"/>
    </source>
</evidence>
<dbReference type="PROSITE" id="PS50088">
    <property type="entry name" value="ANK_REPEAT"/>
    <property type="match status" value="8"/>
</dbReference>
<keyword evidence="1" id="KW-0677">Repeat</keyword>
<feature type="repeat" description="ANK" evidence="3">
    <location>
        <begin position="318"/>
        <end position="350"/>
    </location>
</feature>
<dbReference type="SMART" id="SM00248">
    <property type="entry name" value="ANK"/>
    <property type="match status" value="9"/>
</dbReference>
<dbReference type="Pfam" id="PF12796">
    <property type="entry name" value="Ank_2"/>
    <property type="match status" value="2"/>
</dbReference>
<evidence type="ECO:0000256" key="1">
    <source>
        <dbReference type="ARBA" id="ARBA00022737"/>
    </source>
</evidence>
<evidence type="ECO:0000256" key="3">
    <source>
        <dbReference type="PROSITE-ProRule" id="PRU00023"/>
    </source>
</evidence>
<reference evidence="5 6" key="1">
    <citation type="submission" date="2024-02" db="EMBL/GenBank/DDBJ databases">
        <authorList>
            <person name="Chen Y."/>
            <person name="Shah S."/>
            <person name="Dougan E. K."/>
            <person name="Thang M."/>
            <person name="Chan C."/>
        </authorList>
    </citation>
    <scope>NUCLEOTIDE SEQUENCE [LARGE SCALE GENOMIC DNA]</scope>
</reference>
<evidence type="ECO:0000256" key="2">
    <source>
        <dbReference type="ARBA" id="ARBA00023043"/>
    </source>
</evidence>
<dbReference type="Pfam" id="PF00023">
    <property type="entry name" value="Ank"/>
    <property type="match status" value="2"/>
</dbReference>
<dbReference type="PANTHER" id="PTHR24173:SF74">
    <property type="entry name" value="ANKYRIN REPEAT DOMAIN-CONTAINING PROTEIN 16"/>
    <property type="match status" value="1"/>
</dbReference>
<keyword evidence="2 3" id="KW-0040">ANK repeat</keyword>
<name>A0ABP0PNY8_9DINO</name>
<feature type="repeat" description="ANK" evidence="3">
    <location>
        <begin position="187"/>
        <end position="219"/>
    </location>
</feature>
<dbReference type="PROSITE" id="PS50297">
    <property type="entry name" value="ANK_REP_REGION"/>
    <property type="match status" value="7"/>
</dbReference>
<dbReference type="PRINTS" id="PR01415">
    <property type="entry name" value="ANKYRIN"/>
</dbReference>
<feature type="repeat" description="ANK" evidence="3">
    <location>
        <begin position="351"/>
        <end position="383"/>
    </location>
</feature>
<feature type="repeat" description="ANK" evidence="3">
    <location>
        <begin position="154"/>
        <end position="186"/>
    </location>
</feature>
<evidence type="ECO:0000313" key="6">
    <source>
        <dbReference type="Proteomes" id="UP001642484"/>
    </source>
</evidence>
<protein>
    <recommendedName>
        <fullName evidence="4">Ubiquitin-like domain-containing protein</fullName>
    </recommendedName>
</protein>
<dbReference type="InterPro" id="IPR036770">
    <property type="entry name" value="Ankyrin_rpt-contain_sf"/>
</dbReference>
<accession>A0ABP0PNY8</accession>
<dbReference type="Proteomes" id="UP001642484">
    <property type="component" value="Unassembled WGS sequence"/>
</dbReference>
<dbReference type="SUPFAM" id="SSF48403">
    <property type="entry name" value="Ankyrin repeat"/>
    <property type="match status" value="1"/>
</dbReference>
<dbReference type="Gene3D" id="1.25.40.20">
    <property type="entry name" value="Ankyrin repeat-containing domain"/>
    <property type="match status" value="3"/>
</dbReference>
<dbReference type="PROSITE" id="PS50053">
    <property type="entry name" value="UBIQUITIN_2"/>
    <property type="match status" value="1"/>
</dbReference>